<dbReference type="InterPro" id="IPR029057">
    <property type="entry name" value="PRTase-like"/>
</dbReference>
<comment type="caution">
    <text evidence="3">The sequence shown here is derived from an EMBL/GenBank/DDBJ whole genome shotgun (WGS) entry which is preliminary data.</text>
</comment>
<name>A0ABT1GAM6_9GAMM</name>
<dbReference type="CDD" id="cd06223">
    <property type="entry name" value="PRTases_typeI"/>
    <property type="match status" value="1"/>
</dbReference>
<dbReference type="PANTHER" id="PTHR47505:SF1">
    <property type="entry name" value="DNA UTILIZATION PROTEIN YHGH"/>
    <property type="match status" value="1"/>
</dbReference>
<sequence>MVDKIRRGLRWLEGVLLPHRCLLCGANGEDGLDLCRGCGEDLPWNRHSCPRCANPLPPGSRPDSLCGACLSGETPRGFDRIHAPLLYDFPLDRLILNLKFHGQLATGRLLGELTAQALASEGVRLPQALVPVPLHRRRWRERGFNQARELARPMARRFQIPIADGLVHRRQHGPAQAELPLDQRRRNIRGLFKVRREPPGHVAIVDDVVTSASTVAELARTLKQAGATRVDVWAIARTP</sequence>
<evidence type="ECO:0000313" key="4">
    <source>
        <dbReference type="Proteomes" id="UP001523550"/>
    </source>
</evidence>
<reference evidence="3 4" key="1">
    <citation type="submission" date="2022-03" db="EMBL/GenBank/DDBJ databases">
        <title>Genomic Encyclopedia of Type Strains, Phase III (KMG-III): the genomes of soil and plant-associated and newly described type strains.</title>
        <authorList>
            <person name="Whitman W."/>
        </authorList>
    </citation>
    <scope>NUCLEOTIDE SEQUENCE [LARGE SCALE GENOMIC DNA]</scope>
    <source>
        <strain evidence="3 4">BSker1</strain>
    </source>
</reference>
<dbReference type="Gene3D" id="3.40.50.2020">
    <property type="match status" value="1"/>
</dbReference>
<feature type="domain" description="Double zinc ribbon" evidence="2">
    <location>
        <begin position="15"/>
        <end position="70"/>
    </location>
</feature>
<dbReference type="InterPro" id="IPR044005">
    <property type="entry name" value="DZR_2"/>
</dbReference>
<dbReference type="SUPFAM" id="SSF53271">
    <property type="entry name" value="PRTase-like"/>
    <property type="match status" value="1"/>
</dbReference>
<evidence type="ECO:0000256" key="1">
    <source>
        <dbReference type="ARBA" id="ARBA00008007"/>
    </source>
</evidence>
<proteinExistence type="inferred from homology"/>
<accession>A0ABT1GAM6</accession>
<evidence type="ECO:0000313" key="3">
    <source>
        <dbReference type="EMBL" id="MCP1727960.1"/>
    </source>
</evidence>
<dbReference type="Proteomes" id="UP001523550">
    <property type="component" value="Unassembled WGS sequence"/>
</dbReference>
<keyword evidence="4" id="KW-1185">Reference proteome</keyword>
<protein>
    <submittedName>
        <fullName evidence="3">ComF family protein</fullName>
    </submittedName>
</protein>
<organism evidence="3 4">
    <name type="scientific">Natronospira proteinivora</name>
    <dbReference type="NCBI Taxonomy" id="1807133"/>
    <lineage>
        <taxon>Bacteria</taxon>
        <taxon>Pseudomonadati</taxon>
        <taxon>Pseudomonadota</taxon>
        <taxon>Gammaproteobacteria</taxon>
        <taxon>Natronospirales</taxon>
        <taxon>Natronospiraceae</taxon>
        <taxon>Natronospira</taxon>
    </lineage>
</organism>
<dbReference type="InterPro" id="IPR000836">
    <property type="entry name" value="PRTase_dom"/>
</dbReference>
<dbReference type="EMBL" id="JALJYF010000002">
    <property type="protein sequence ID" value="MCP1727960.1"/>
    <property type="molecule type" value="Genomic_DNA"/>
</dbReference>
<gene>
    <name evidence="3" type="ORF">J2T60_001960</name>
</gene>
<dbReference type="Pfam" id="PF18912">
    <property type="entry name" value="DZR_2"/>
    <property type="match status" value="1"/>
</dbReference>
<dbReference type="RefSeq" id="WP_253449110.1">
    <property type="nucleotide sequence ID" value="NZ_JALJYF010000002.1"/>
</dbReference>
<evidence type="ECO:0000259" key="2">
    <source>
        <dbReference type="Pfam" id="PF18912"/>
    </source>
</evidence>
<comment type="similarity">
    <text evidence="1">Belongs to the ComF/GntX family.</text>
</comment>
<dbReference type="InterPro" id="IPR051910">
    <property type="entry name" value="ComF/GntX_DNA_util-trans"/>
</dbReference>
<dbReference type="PANTHER" id="PTHR47505">
    <property type="entry name" value="DNA UTILIZATION PROTEIN YHGH"/>
    <property type="match status" value="1"/>
</dbReference>